<evidence type="ECO:0000313" key="2">
    <source>
        <dbReference type="EMBL" id="GAA4684083.1"/>
    </source>
</evidence>
<dbReference type="RefSeq" id="WP_345379761.1">
    <property type="nucleotide sequence ID" value="NZ_BAABIC010000005.1"/>
</dbReference>
<dbReference type="InterPro" id="IPR050834">
    <property type="entry name" value="Glycosyltransf_2"/>
</dbReference>
<dbReference type="PANTHER" id="PTHR43685:SF2">
    <property type="entry name" value="GLYCOSYLTRANSFERASE 2-LIKE DOMAIN-CONTAINING PROTEIN"/>
    <property type="match status" value="1"/>
</dbReference>
<dbReference type="EMBL" id="BAABIC010000005">
    <property type="protein sequence ID" value="GAA4684083.1"/>
    <property type="molecule type" value="Genomic_DNA"/>
</dbReference>
<dbReference type="Proteomes" id="UP001500325">
    <property type="component" value="Unassembled WGS sequence"/>
</dbReference>
<dbReference type="CDD" id="cd00761">
    <property type="entry name" value="Glyco_tranf_GTA_type"/>
    <property type="match status" value="1"/>
</dbReference>
<comment type="caution">
    <text evidence="2">The sequence shown here is derived from an EMBL/GenBank/DDBJ whole genome shotgun (WGS) entry which is preliminary data.</text>
</comment>
<evidence type="ECO:0000313" key="3">
    <source>
        <dbReference type="Proteomes" id="UP001500325"/>
    </source>
</evidence>
<dbReference type="Gene3D" id="3.90.550.10">
    <property type="entry name" value="Spore Coat Polysaccharide Biosynthesis Protein SpsA, Chain A"/>
    <property type="match status" value="1"/>
</dbReference>
<organism evidence="2 3">
    <name type="scientific">Pseudonocardia yuanmonensis</name>
    <dbReference type="NCBI Taxonomy" id="1095914"/>
    <lineage>
        <taxon>Bacteria</taxon>
        <taxon>Bacillati</taxon>
        <taxon>Actinomycetota</taxon>
        <taxon>Actinomycetes</taxon>
        <taxon>Pseudonocardiales</taxon>
        <taxon>Pseudonocardiaceae</taxon>
        <taxon>Pseudonocardia</taxon>
    </lineage>
</organism>
<name>A0ABP8W8R7_9PSEU</name>
<evidence type="ECO:0000259" key="1">
    <source>
        <dbReference type="Pfam" id="PF00535"/>
    </source>
</evidence>
<sequence length="422" mass="44340">MTDEHGPTWVGETDVDDVAGLHVDPRYTAARLLVTAGGDAVGQVTVPLHAGVADAVTVAEAVRAQLGTLPAPRRVPTSVEPVTVVIATRGRAESLGRAVRAVLAGDHPAVTVLVVDNDPADDATERVVARLGDPRVRYLREARRGTSAGRNRGLAEAETRLVLFTDDDTEVDTAWARRLAGAFAADPAVVCVSGPVLAARLDTEQELVADATLGWAKGFRPRTFSLAAPPEDSAIFPFAPGLLGIGANLGVRVDIARGIGGFDEAFGPGSPTRSGEDCEFLVRLVLAGHVLAYEPAAWVRHHHRSDLAGLQEQVEGYAVGLAGFLTKVALSPRGRAAALRRIPAAVRRLGAIADRDAGVTAAETAGPGAGRRHRALLSGPWLYLRSRRRAMRSGGRVPPLVVDAVPPARAAERPREAVLGVH</sequence>
<dbReference type="InterPro" id="IPR001173">
    <property type="entry name" value="Glyco_trans_2-like"/>
</dbReference>
<dbReference type="InterPro" id="IPR029044">
    <property type="entry name" value="Nucleotide-diphossugar_trans"/>
</dbReference>
<accession>A0ABP8W8R7</accession>
<dbReference type="PANTHER" id="PTHR43685">
    <property type="entry name" value="GLYCOSYLTRANSFERASE"/>
    <property type="match status" value="1"/>
</dbReference>
<keyword evidence="3" id="KW-1185">Reference proteome</keyword>
<protein>
    <recommendedName>
        <fullName evidence="1">Glycosyltransferase 2-like domain-containing protein</fullName>
    </recommendedName>
</protein>
<gene>
    <name evidence="2" type="ORF">GCM10023215_18430</name>
</gene>
<proteinExistence type="predicted"/>
<dbReference type="SUPFAM" id="SSF53448">
    <property type="entry name" value="Nucleotide-diphospho-sugar transferases"/>
    <property type="match status" value="1"/>
</dbReference>
<reference evidence="3" key="1">
    <citation type="journal article" date="2019" name="Int. J. Syst. Evol. Microbiol.">
        <title>The Global Catalogue of Microorganisms (GCM) 10K type strain sequencing project: providing services to taxonomists for standard genome sequencing and annotation.</title>
        <authorList>
            <consortium name="The Broad Institute Genomics Platform"/>
            <consortium name="The Broad Institute Genome Sequencing Center for Infectious Disease"/>
            <person name="Wu L."/>
            <person name="Ma J."/>
        </authorList>
    </citation>
    <scope>NUCLEOTIDE SEQUENCE [LARGE SCALE GENOMIC DNA]</scope>
    <source>
        <strain evidence="3">JCM 18055</strain>
    </source>
</reference>
<dbReference type="Pfam" id="PF00535">
    <property type="entry name" value="Glycos_transf_2"/>
    <property type="match status" value="1"/>
</dbReference>
<feature type="domain" description="Glycosyltransferase 2-like" evidence="1">
    <location>
        <begin position="83"/>
        <end position="193"/>
    </location>
</feature>